<organism evidence="3 4">
    <name type="scientific">Arachis hypogaea</name>
    <name type="common">Peanut</name>
    <dbReference type="NCBI Taxonomy" id="3818"/>
    <lineage>
        <taxon>Eukaryota</taxon>
        <taxon>Viridiplantae</taxon>
        <taxon>Streptophyta</taxon>
        <taxon>Embryophyta</taxon>
        <taxon>Tracheophyta</taxon>
        <taxon>Spermatophyta</taxon>
        <taxon>Magnoliopsida</taxon>
        <taxon>eudicotyledons</taxon>
        <taxon>Gunneridae</taxon>
        <taxon>Pentapetalae</taxon>
        <taxon>rosids</taxon>
        <taxon>fabids</taxon>
        <taxon>Fabales</taxon>
        <taxon>Fabaceae</taxon>
        <taxon>Papilionoideae</taxon>
        <taxon>50 kb inversion clade</taxon>
        <taxon>dalbergioids sensu lato</taxon>
        <taxon>Dalbergieae</taxon>
        <taxon>Pterocarpus clade</taxon>
        <taxon>Arachis</taxon>
    </lineage>
</organism>
<keyword evidence="4" id="KW-1185">Reference proteome</keyword>
<dbReference type="STRING" id="3818.A0A445ER77"/>
<feature type="compositionally biased region" description="Basic and acidic residues" evidence="1">
    <location>
        <begin position="33"/>
        <end position="47"/>
    </location>
</feature>
<evidence type="ECO:0000256" key="1">
    <source>
        <dbReference type="SAM" id="MobiDB-lite"/>
    </source>
</evidence>
<sequence>MDQPSTSNVQPSSSNALPSQPQKDLPIPSPPSMEEHQHLSIQEQHDPTDAIDMEQERRDHIRESILHKELEEALKVKLCLRVTTTPLFLSNLKFHHHFLHPPPPLKLFTQWWLPLPPQLSPEPSPSFTDLLANPAGSSSSPPSTSPRPDSPPVPLTIRATAFPTASSPTSPNINSVIDDCIAFFDEFRSRFDPSLLFFLYSEFLGGAIALLITLRCHDLPENVSSRKLWNGLILNGAMCEISEKFKPPWPLEHFLSIAAAIILTWRVVPTCGSIPDVSFKVEWKRKLALASLWRKVARP</sequence>
<feature type="compositionally biased region" description="Pro residues" evidence="1">
    <location>
        <begin position="143"/>
        <end position="154"/>
    </location>
</feature>
<feature type="domain" description="Serine aminopeptidase S33" evidence="2">
    <location>
        <begin position="170"/>
        <end position="270"/>
    </location>
</feature>
<proteinExistence type="predicted"/>
<accession>A0A445ER77</accession>
<gene>
    <name evidence="3" type="ORF">Ahy_A01g002515</name>
</gene>
<feature type="region of interest" description="Disordered" evidence="1">
    <location>
        <begin position="1"/>
        <end position="47"/>
    </location>
</feature>
<reference evidence="3 4" key="1">
    <citation type="submission" date="2019-01" db="EMBL/GenBank/DDBJ databases">
        <title>Sequencing of cultivated peanut Arachis hypogaea provides insights into genome evolution and oil improvement.</title>
        <authorList>
            <person name="Chen X."/>
        </authorList>
    </citation>
    <scope>NUCLEOTIDE SEQUENCE [LARGE SCALE GENOMIC DNA]</scope>
    <source>
        <strain evidence="4">cv. Fuhuasheng</strain>
        <tissue evidence="3">Leaves</tissue>
    </source>
</reference>
<feature type="region of interest" description="Disordered" evidence="1">
    <location>
        <begin position="123"/>
        <end position="154"/>
    </location>
</feature>
<dbReference type="Proteomes" id="UP000289738">
    <property type="component" value="Chromosome A01"/>
</dbReference>
<evidence type="ECO:0000313" key="4">
    <source>
        <dbReference type="Proteomes" id="UP000289738"/>
    </source>
</evidence>
<feature type="compositionally biased region" description="Polar residues" evidence="1">
    <location>
        <begin position="1"/>
        <end position="22"/>
    </location>
</feature>
<protein>
    <recommendedName>
        <fullName evidence="2">Serine aminopeptidase S33 domain-containing protein</fullName>
    </recommendedName>
</protein>
<comment type="caution">
    <text evidence="3">The sequence shown here is derived from an EMBL/GenBank/DDBJ whole genome shotgun (WGS) entry which is preliminary data.</text>
</comment>
<dbReference type="Pfam" id="PF12146">
    <property type="entry name" value="Hydrolase_4"/>
    <property type="match status" value="1"/>
</dbReference>
<dbReference type="InterPro" id="IPR051044">
    <property type="entry name" value="MAG_DAG_Lipase"/>
</dbReference>
<dbReference type="AlphaFoldDB" id="A0A445ER77"/>
<dbReference type="PANTHER" id="PTHR11614">
    <property type="entry name" value="PHOSPHOLIPASE-RELATED"/>
    <property type="match status" value="1"/>
</dbReference>
<evidence type="ECO:0000259" key="2">
    <source>
        <dbReference type="Pfam" id="PF12146"/>
    </source>
</evidence>
<dbReference type="EMBL" id="SDMP01000001">
    <property type="protein sequence ID" value="RYR77856.1"/>
    <property type="molecule type" value="Genomic_DNA"/>
</dbReference>
<name>A0A445ER77_ARAHY</name>
<evidence type="ECO:0000313" key="3">
    <source>
        <dbReference type="EMBL" id="RYR77856.1"/>
    </source>
</evidence>
<dbReference type="InterPro" id="IPR022742">
    <property type="entry name" value="Hydrolase_4"/>
</dbReference>